<evidence type="ECO:0000313" key="3">
    <source>
        <dbReference type="Proteomes" id="UP000503399"/>
    </source>
</evidence>
<dbReference type="AlphaFoldDB" id="A0A6F8ZDT7"/>
<evidence type="ECO:0000313" key="2">
    <source>
        <dbReference type="EMBL" id="CAB1128091.1"/>
    </source>
</evidence>
<dbReference type="InterPro" id="IPR050508">
    <property type="entry name" value="Methyltransf_Superfamily"/>
</dbReference>
<name>A0A6F8ZDT7_9FIRM</name>
<dbReference type="InterPro" id="IPR029063">
    <property type="entry name" value="SAM-dependent_MTases_sf"/>
</dbReference>
<dbReference type="Pfam" id="PF13649">
    <property type="entry name" value="Methyltransf_25"/>
    <property type="match status" value="1"/>
</dbReference>
<sequence>MAKGWRWVLGAAAVLGAGFAALRVQGRRRPAPMAAGWERFFLDNPVRRRFFGPDRVLAVLGDVRDGRVGEIGTGVGVILEALARAVGPGGMVYGVDVQPQAVEMTRRRLARRVPEVPVEVAVADATRLPWPDAALDRVVMVAVLGEVPAARRPAVLAEVRRVLRPGGRLIVTEFWPDPHYIPEAALTRFLAEHGFQVRARHGETALVYSLAAEPAGGEPDGQA</sequence>
<feature type="domain" description="Methyltransferase" evidence="1">
    <location>
        <begin position="70"/>
        <end position="167"/>
    </location>
</feature>
<dbReference type="InterPro" id="IPR041698">
    <property type="entry name" value="Methyltransf_25"/>
</dbReference>
<reference evidence="2 3" key="1">
    <citation type="submission" date="2020-02" db="EMBL/GenBank/DDBJ databases">
        <authorList>
            <person name="Hogendoorn C."/>
        </authorList>
    </citation>
    <scope>NUCLEOTIDE SEQUENCE [LARGE SCALE GENOMIC DNA]</scope>
    <source>
        <strain evidence="2">R501</strain>
    </source>
</reference>
<protein>
    <submittedName>
        <fullName evidence="2">Methyltransf_25 domain-containing protein</fullName>
    </submittedName>
</protein>
<dbReference type="Gene3D" id="3.40.50.150">
    <property type="entry name" value="Vaccinia Virus protein VP39"/>
    <property type="match status" value="1"/>
</dbReference>
<dbReference type="GO" id="GO:0008168">
    <property type="term" value="F:methyltransferase activity"/>
    <property type="evidence" value="ECO:0007669"/>
    <property type="project" value="TreeGrafter"/>
</dbReference>
<organism evidence="2 3">
    <name type="scientific">Candidatus Hydrogenisulfobacillus filiaventi</name>
    <dbReference type="NCBI Taxonomy" id="2707344"/>
    <lineage>
        <taxon>Bacteria</taxon>
        <taxon>Bacillati</taxon>
        <taxon>Bacillota</taxon>
        <taxon>Clostridia</taxon>
        <taxon>Eubacteriales</taxon>
        <taxon>Clostridiales Family XVII. Incertae Sedis</taxon>
        <taxon>Candidatus Hydrogenisulfobacillus</taxon>
    </lineage>
</organism>
<dbReference type="SUPFAM" id="SSF53335">
    <property type="entry name" value="S-adenosyl-L-methionine-dependent methyltransferases"/>
    <property type="match status" value="1"/>
</dbReference>
<gene>
    <name evidence="2" type="ORF">R50_0585</name>
</gene>
<dbReference type="Proteomes" id="UP000503399">
    <property type="component" value="Chromosome"/>
</dbReference>
<dbReference type="KEGG" id="hfv:R50_0585"/>
<keyword evidence="3" id="KW-1185">Reference proteome</keyword>
<proteinExistence type="predicted"/>
<dbReference type="CDD" id="cd02440">
    <property type="entry name" value="AdoMet_MTases"/>
    <property type="match status" value="1"/>
</dbReference>
<dbReference type="PANTHER" id="PTHR42912">
    <property type="entry name" value="METHYLTRANSFERASE"/>
    <property type="match status" value="1"/>
</dbReference>
<dbReference type="EMBL" id="LR778114">
    <property type="protein sequence ID" value="CAB1128091.1"/>
    <property type="molecule type" value="Genomic_DNA"/>
</dbReference>
<evidence type="ECO:0000259" key="1">
    <source>
        <dbReference type="Pfam" id="PF13649"/>
    </source>
</evidence>
<accession>A0A6F8ZDT7</accession>